<evidence type="ECO:0000256" key="1">
    <source>
        <dbReference type="SAM" id="Phobius"/>
    </source>
</evidence>
<name>A0A5C5VC78_9BACT</name>
<dbReference type="Gene3D" id="3.40.50.880">
    <property type="match status" value="1"/>
</dbReference>
<dbReference type="RefSeq" id="WP_146561843.1">
    <property type="nucleotide sequence ID" value="NZ_SIHJ01000001.1"/>
</dbReference>
<organism evidence="2 3">
    <name type="scientific">Posidoniimonas corsicana</name>
    <dbReference type="NCBI Taxonomy" id="1938618"/>
    <lineage>
        <taxon>Bacteria</taxon>
        <taxon>Pseudomonadati</taxon>
        <taxon>Planctomycetota</taxon>
        <taxon>Planctomycetia</taxon>
        <taxon>Pirellulales</taxon>
        <taxon>Lacipirellulaceae</taxon>
        <taxon>Posidoniimonas</taxon>
    </lineage>
</organism>
<evidence type="ECO:0000313" key="2">
    <source>
        <dbReference type="EMBL" id="TWT35567.1"/>
    </source>
</evidence>
<dbReference type="InterPro" id="IPR036465">
    <property type="entry name" value="vWFA_dom_sf"/>
</dbReference>
<accession>A0A5C5VC78</accession>
<evidence type="ECO:0000313" key="3">
    <source>
        <dbReference type="Proteomes" id="UP000316714"/>
    </source>
</evidence>
<feature type="transmembrane region" description="Helical" evidence="1">
    <location>
        <begin position="60"/>
        <end position="79"/>
    </location>
</feature>
<sequence>MILAQSTSGPAPRYEFATLGPWSDEPGALLAAACVGLVLLAAVALFYWRERASLSPAAILPLLVLRLGAVVGVVVYGLAPEKRDAREETQPSRVLMIVDNSLSMSMSDSSESTANASRAETAVALLGGGLLDTLRAEHEVHVAPSSDLRGGVVLPLLDASGDAQASQQTEEPPDFATMLAPRAAESRLGDAIEQGLAVSAGRALAGLVMISDGQNNAGASPELVSAVAGDAGTPIFTIGTGSESVAKNLAVRDLIAPRRAYPKDEIQLTAVIEQQGFDAANASASLFVRPAAAAAASEQLLDAQPIESLSPDAPLTLQFTARPEEPGSYVYRVSVRPLAGEINEEDNSATAEVQVVDRLLKVLVVAGGPTRDYHFLRDQLRRDDSFAADVWLQSAPNAAVQDADNVLREIPADEEKLGEYDLFVALDADWTRVPRQTIDAIERCIAERGAGMLFATGPVNTPRWLRDGDAQGVLSLLPVRPAAAPLLLGPTERSSPTPSRIELTRAGEQAPPLWVLGDQQASTAFWEDQLPGFYTTAEVDAVKPGAVVYAEAASNEAATDKPLVVFAEQFFGAGRCFYIGAPEVWRLRTESTAAMRAFYTKLLQHLSQGRLLADSPAGSLLFERDRYNVGETLTLRATLTDSAASEIANQGSLTARLELPDASVQSVPLSNSGAAPHIWTGSLRADREGAYHATVDIAAVGDPLTAKTQVLVPALERSRTQRNTALLTEVAAQSGGRYYPSTEAVLSGGDDLPPLAELLVSRSETMIVYGAPDEQFSKMAARWLLGLIAGCLLLEWATRRVLGLA</sequence>
<dbReference type="PANTHER" id="PTHR37947">
    <property type="entry name" value="BLL2462 PROTEIN"/>
    <property type="match status" value="1"/>
</dbReference>
<dbReference type="Proteomes" id="UP000316714">
    <property type="component" value="Unassembled WGS sequence"/>
</dbReference>
<gene>
    <name evidence="2" type="ORF">KOR34_04600</name>
</gene>
<keyword evidence="3" id="KW-1185">Reference proteome</keyword>
<keyword evidence="1" id="KW-1133">Transmembrane helix</keyword>
<dbReference type="InterPro" id="IPR029062">
    <property type="entry name" value="Class_I_gatase-like"/>
</dbReference>
<evidence type="ECO:0008006" key="4">
    <source>
        <dbReference type="Google" id="ProtNLM"/>
    </source>
</evidence>
<reference evidence="2 3" key="1">
    <citation type="submission" date="2019-02" db="EMBL/GenBank/DDBJ databases">
        <title>Deep-cultivation of Planctomycetes and their phenomic and genomic characterization uncovers novel biology.</title>
        <authorList>
            <person name="Wiegand S."/>
            <person name="Jogler M."/>
            <person name="Boedeker C."/>
            <person name="Pinto D."/>
            <person name="Vollmers J."/>
            <person name="Rivas-Marin E."/>
            <person name="Kohn T."/>
            <person name="Peeters S.H."/>
            <person name="Heuer A."/>
            <person name="Rast P."/>
            <person name="Oberbeckmann S."/>
            <person name="Bunk B."/>
            <person name="Jeske O."/>
            <person name="Meyerdierks A."/>
            <person name="Storesund J.E."/>
            <person name="Kallscheuer N."/>
            <person name="Luecker S."/>
            <person name="Lage O.M."/>
            <person name="Pohl T."/>
            <person name="Merkel B.J."/>
            <person name="Hornburger P."/>
            <person name="Mueller R.-W."/>
            <person name="Bruemmer F."/>
            <person name="Labrenz M."/>
            <person name="Spormann A.M."/>
            <person name="Op Den Camp H."/>
            <person name="Overmann J."/>
            <person name="Amann R."/>
            <person name="Jetten M.S.M."/>
            <person name="Mascher T."/>
            <person name="Medema M.H."/>
            <person name="Devos D.P."/>
            <person name="Kaster A.-K."/>
            <person name="Ovreas L."/>
            <person name="Rohde M."/>
            <person name="Galperin M.Y."/>
            <person name="Jogler C."/>
        </authorList>
    </citation>
    <scope>NUCLEOTIDE SEQUENCE [LARGE SCALE GENOMIC DNA]</scope>
    <source>
        <strain evidence="2 3">KOR34</strain>
    </source>
</reference>
<dbReference type="AlphaFoldDB" id="A0A5C5VC78"/>
<comment type="caution">
    <text evidence="2">The sequence shown here is derived from an EMBL/GenBank/DDBJ whole genome shotgun (WGS) entry which is preliminary data.</text>
</comment>
<proteinExistence type="predicted"/>
<dbReference type="PANTHER" id="PTHR37947:SF1">
    <property type="entry name" value="BLL2462 PROTEIN"/>
    <property type="match status" value="1"/>
</dbReference>
<keyword evidence="1" id="KW-0812">Transmembrane</keyword>
<keyword evidence="1" id="KW-0472">Membrane</keyword>
<feature type="transmembrane region" description="Helical" evidence="1">
    <location>
        <begin position="28"/>
        <end position="48"/>
    </location>
</feature>
<dbReference type="Gene3D" id="2.60.40.10">
    <property type="entry name" value="Immunoglobulins"/>
    <property type="match status" value="1"/>
</dbReference>
<dbReference type="SUPFAM" id="SSF53300">
    <property type="entry name" value="vWA-like"/>
    <property type="match status" value="1"/>
</dbReference>
<dbReference type="OrthoDB" id="224647at2"/>
<dbReference type="SUPFAM" id="SSF52317">
    <property type="entry name" value="Class I glutamine amidotransferase-like"/>
    <property type="match status" value="1"/>
</dbReference>
<dbReference type="EMBL" id="SIHJ01000001">
    <property type="protein sequence ID" value="TWT35567.1"/>
    <property type="molecule type" value="Genomic_DNA"/>
</dbReference>
<protein>
    <recommendedName>
        <fullName evidence="4">VWFA domain-containing protein</fullName>
    </recommendedName>
</protein>
<dbReference type="InterPro" id="IPR013783">
    <property type="entry name" value="Ig-like_fold"/>
</dbReference>